<reference evidence="1 2" key="1">
    <citation type="submission" date="2019-11" db="EMBL/GenBank/DDBJ databases">
        <title>Pseudmonas karstica sp. nov. and Pseudomonas spelaei sp. nov. from caves.</title>
        <authorList>
            <person name="Zeman M."/>
        </authorList>
    </citation>
    <scope>NUCLEOTIDE SEQUENCE [LARGE SCALE GENOMIC DNA]</scope>
    <source>
        <strain evidence="1 2">CCM 7891</strain>
    </source>
</reference>
<dbReference type="AlphaFoldDB" id="A0A7X2RRN3"/>
<evidence type="ECO:0000313" key="2">
    <source>
        <dbReference type="Proteomes" id="UP000431485"/>
    </source>
</evidence>
<organism evidence="1 2">
    <name type="scientific">Pseudomonas karstica</name>
    <dbReference type="NCBI Taxonomy" id="1055468"/>
    <lineage>
        <taxon>Bacteria</taxon>
        <taxon>Pseudomonadati</taxon>
        <taxon>Pseudomonadota</taxon>
        <taxon>Gammaproteobacteria</taxon>
        <taxon>Pseudomonadales</taxon>
        <taxon>Pseudomonadaceae</taxon>
        <taxon>Pseudomonas</taxon>
    </lineage>
</organism>
<dbReference type="EMBL" id="WLYI01000013">
    <property type="protein sequence ID" value="MTD19743.1"/>
    <property type="molecule type" value="Genomic_DNA"/>
</dbReference>
<proteinExistence type="predicted"/>
<dbReference type="Proteomes" id="UP000431485">
    <property type="component" value="Unassembled WGS sequence"/>
</dbReference>
<keyword evidence="2" id="KW-1185">Reference proteome</keyword>
<dbReference type="OrthoDB" id="696651at2"/>
<gene>
    <name evidence="1" type="ORF">GIR22_11480</name>
</gene>
<evidence type="ECO:0000313" key="1">
    <source>
        <dbReference type="EMBL" id="MTD19743.1"/>
    </source>
</evidence>
<comment type="caution">
    <text evidence="1">The sequence shown here is derived from an EMBL/GenBank/DDBJ whole genome shotgun (WGS) entry which is preliminary data.</text>
</comment>
<sequence>MNGTSASPRQMNANATHKVMAEMGVYFNDFGTFARANRFERPIAVTEALGGNGLSRLQRPVDHL</sequence>
<dbReference type="RefSeq" id="WP_154743434.1">
    <property type="nucleotide sequence ID" value="NZ_JBHSTG010000051.1"/>
</dbReference>
<accession>A0A7X2RRN3</accession>
<name>A0A7X2RRN3_9PSED</name>
<protein>
    <submittedName>
        <fullName evidence="1">Uncharacterized protein</fullName>
    </submittedName>
</protein>